<evidence type="ECO:0000256" key="6">
    <source>
        <dbReference type="ARBA" id="ARBA00022519"/>
    </source>
</evidence>
<keyword evidence="10 13" id="KW-0139">CF(1)</keyword>
<dbReference type="InterPro" id="IPR023632">
    <property type="entry name" value="ATP_synth_F1_gsu_CS"/>
</dbReference>
<keyword evidence="15" id="KW-1185">Reference proteome</keyword>
<dbReference type="AlphaFoldDB" id="A0A845AJM5"/>
<comment type="subunit">
    <text evidence="13">F-type ATPases have 2 components, CF(1) - the catalytic core - and CF(0) - the membrane proton channel. CF(1) has five subunits: alpha(3), beta(3), gamma(1), delta(1), epsilon(1). CF(0) has three main subunits: a, b and c.</text>
</comment>
<evidence type="ECO:0000256" key="4">
    <source>
        <dbReference type="ARBA" id="ARBA00022448"/>
    </source>
</evidence>
<keyword evidence="7 13" id="KW-0375">Hydrogen ion transport</keyword>
<evidence type="ECO:0000256" key="8">
    <source>
        <dbReference type="ARBA" id="ARBA00023065"/>
    </source>
</evidence>
<accession>A0A845AJM5</accession>
<organism evidence="14 15">
    <name type="scientific">Qipengyuania algicida</name>
    <dbReference type="NCBI Taxonomy" id="1836209"/>
    <lineage>
        <taxon>Bacteria</taxon>
        <taxon>Pseudomonadati</taxon>
        <taxon>Pseudomonadota</taxon>
        <taxon>Alphaproteobacteria</taxon>
        <taxon>Sphingomonadales</taxon>
        <taxon>Erythrobacteraceae</taxon>
        <taxon>Qipengyuania</taxon>
    </lineage>
</organism>
<reference evidence="14 15" key="1">
    <citation type="submission" date="2019-12" db="EMBL/GenBank/DDBJ databases">
        <title>Genomic-based taxomic classification of the family Erythrobacteraceae.</title>
        <authorList>
            <person name="Xu L."/>
        </authorList>
    </citation>
    <scope>NUCLEOTIDE SEQUENCE [LARGE SCALE GENOMIC DNA]</scope>
    <source>
        <strain evidence="14 15">KEMB 9005-328</strain>
    </source>
</reference>
<dbReference type="GO" id="GO:0005524">
    <property type="term" value="F:ATP binding"/>
    <property type="evidence" value="ECO:0007669"/>
    <property type="project" value="UniProtKB-UniRule"/>
</dbReference>
<dbReference type="Pfam" id="PF00231">
    <property type="entry name" value="ATP-synt"/>
    <property type="match status" value="1"/>
</dbReference>
<protein>
    <recommendedName>
        <fullName evidence="13">ATP synthase gamma chain</fullName>
    </recommendedName>
    <alternativeName>
        <fullName evidence="13">ATP synthase F1 sector gamma subunit</fullName>
    </alternativeName>
    <alternativeName>
        <fullName evidence="13">F-ATPase gamma subunit</fullName>
    </alternativeName>
</protein>
<comment type="caution">
    <text evidence="14">The sequence shown here is derived from an EMBL/GenBank/DDBJ whole genome shotgun (WGS) entry which is preliminary data.</text>
</comment>
<gene>
    <name evidence="13" type="primary">atpG</name>
    <name evidence="14" type="ORF">GRI58_07970</name>
</gene>
<dbReference type="Gene3D" id="1.10.287.80">
    <property type="entry name" value="ATP synthase, gamma subunit, helix hairpin domain"/>
    <property type="match status" value="1"/>
</dbReference>
<evidence type="ECO:0000313" key="14">
    <source>
        <dbReference type="EMBL" id="MXP28756.1"/>
    </source>
</evidence>
<dbReference type="OrthoDB" id="9812769at2"/>
<dbReference type="NCBIfam" id="NF004146">
    <property type="entry name" value="PRK05621.1-4"/>
    <property type="match status" value="1"/>
</dbReference>
<keyword evidence="9 13" id="KW-0472">Membrane</keyword>
<dbReference type="PROSITE" id="PS00153">
    <property type="entry name" value="ATPASE_GAMMA"/>
    <property type="match status" value="1"/>
</dbReference>
<evidence type="ECO:0000256" key="10">
    <source>
        <dbReference type="ARBA" id="ARBA00023196"/>
    </source>
</evidence>
<dbReference type="GO" id="GO:0046933">
    <property type="term" value="F:proton-transporting ATP synthase activity, rotational mechanism"/>
    <property type="evidence" value="ECO:0007669"/>
    <property type="project" value="UniProtKB-UniRule"/>
</dbReference>
<evidence type="ECO:0000256" key="11">
    <source>
        <dbReference type="ARBA" id="ARBA00023310"/>
    </source>
</evidence>
<dbReference type="InterPro" id="IPR035968">
    <property type="entry name" value="ATP_synth_F1_ATPase_gsu"/>
</dbReference>
<dbReference type="Proteomes" id="UP000439780">
    <property type="component" value="Unassembled WGS sequence"/>
</dbReference>
<sequence length="295" mass="31901">MASLKELKNRIKSVKSTQKITKAKQMVAAAKLRRAQAAAEAARPYAERLAKVMGSLAGKVRGESGPLLLRGTGSNQRHMLVVVNTDKGLCGGLNANIVKAAKAKARELIAQGKTVEFYLVGRKGRAPIKRDFADRINKHFDTSNVRDPGFEEAETIASELIAMFDQGKFDVAHLVYPQFKSALSQDPTVQQLIPVPRPEETATASATAQAGAVVEYEPDEEAILAELLPRYVRTQLFGALLELAASEQGASMTAMDNATRNAGDLINKLTIQYNRSRQAAITTELIEIIAGAEAL</sequence>
<dbReference type="CDD" id="cd12151">
    <property type="entry name" value="F1-ATPase_gamma"/>
    <property type="match status" value="1"/>
</dbReference>
<dbReference type="GO" id="GO:0009579">
    <property type="term" value="C:thylakoid"/>
    <property type="evidence" value="ECO:0007669"/>
    <property type="project" value="UniProtKB-SubCell"/>
</dbReference>
<comment type="similarity">
    <text evidence="3 13">Belongs to the ATPase gamma chain family.</text>
</comment>
<dbReference type="PANTHER" id="PTHR11693:SF22">
    <property type="entry name" value="ATP SYNTHASE SUBUNIT GAMMA, MITOCHONDRIAL"/>
    <property type="match status" value="1"/>
</dbReference>
<evidence type="ECO:0000256" key="9">
    <source>
        <dbReference type="ARBA" id="ARBA00023136"/>
    </source>
</evidence>
<comment type="subcellular location">
    <subcellularLocation>
        <location evidence="13">Cell membrane</location>
        <topology evidence="13">Peripheral membrane protein</topology>
    </subcellularLocation>
    <subcellularLocation>
        <location evidence="2">Membrane</location>
        <topology evidence="2">Peripheral membrane protein</topology>
    </subcellularLocation>
    <subcellularLocation>
        <location evidence="12">Thylakoid</location>
    </subcellularLocation>
</comment>
<dbReference type="HAMAP" id="MF_00815">
    <property type="entry name" value="ATP_synth_gamma_bact"/>
    <property type="match status" value="1"/>
</dbReference>
<dbReference type="FunFam" id="1.10.287.80:FF:000003">
    <property type="entry name" value="ATP synthase gamma chain, chloroplastic"/>
    <property type="match status" value="1"/>
</dbReference>
<evidence type="ECO:0000256" key="3">
    <source>
        <dbReference type="ARBA" id="ARBA00007681"/>
    </source>
</evidence>
<evidence type="ECO:0000313" key="15">
    <source>
        <dbReference type="Proteomes" id="UP000439780"/>
    </source>
</evidence>
<evidence type="ECO:0000256" key="5">
    <source>
        <dbReference type="ARBA" id="ARBA00022475"/>
    </source>
</evidence>
<dbReference type="PANTHER" id="PTHR11693">
    <property type="entry name" value="ATP SYNTHASE GAMMA CHAIN"/>
    <property type="match status" value="1"/>
</dbReference>
<dbReference type="Gene3D" id="3.40.1380.10">
    <property type="match status" value="1"/>
</dbReference>
<dbReference type="NCBIfam" id="TIGR01146">
    <property type="entry name" value="ATPsyn_F1gamma"/>
    <property type="match status" value="1"/>
</dbReference>
<evidence type="ECO:0000256" key="13">
    <source>
        <dbReference type="HAMAP-Rule" id="MF_00815"/>
    </source>
</evidence>
<dbReference type="GO" id="GO:0042777">
    <property type="term" value="P:proton motive force-driven plasma membrane ATP synthesis"/>
    <property type="evidence" value="ECO:0007669"/>
    <property type="project" value="UniProtKB-UniRule"/>
</dbReference>
<dbReference type="SUPFAM" id="SSF52943">
    <property type="entry name" value="ATP synthase (F1-ATPase), gamma subunit"/>
    <property type="match status" value="1"/>
</dbReference>
<name>A0A845AJM5_9SPHN</name>
<keyword evidence="4 13" id="KW-0813">Transport</keyword>
<keyword evidence="5 13" id="KW-1003">Cell membrane</keyword>
<keyword evidence="11 13" id="KW-0066">ATP synthesis</keyword>
<keyword evidence="8 13" id="KW-0406">Ion transport</keyword>
<keyword evidence="6" id="KW-0997">Cell inner membrane</keyword>
<dbReference type="RefSeq" id="WP_160753045.1">
    <property type="nucleotide sequence ID" value="NZ_WTYA01000005.1"/>
</dbReference>
<evidence type="ECO:0000256" key="7">
    <source>
        <dbReference type="ARBA" id="ARBA00022781"/>
    </source>
</evidence>
<evidence type="ECO:0000256" key="12">
    <source>
        <dbReference type="ARBA" id="ARBA00060385"/>
    </source>
</evidence>
<dbReference type="PIRSF" id="PIRSF039089">
    <property type="entry name" value="ATP_synthase_gamma"/>
    <property type="match status" value="1"/>
</dbReference>
<evidence type="ECO:0000256" key="1">
    <source>
        <dbReference type="ARBA" id="ARBA00003456"/>
    </source>
</evidence>
<dbReference type="GO" id="GO:0045259">
    <property type="term" value="C:proton-transporting ATP synthase complex"/>
    <property type="evidence" value="ECO:0007669"/>
    <property type="project" value="UniProtKB-KW"/>
</dbReference>
<evidence type="ECO:0000256" key="2">
    <source>
        <dbReference type="ARBA" id="ARBA00004170"/>
    </source>
</evidence>
<dbReference type="PRINTS" id="PR00126">
    <property type="entry name" value="ATPASEGAMMA"/>
</dbReference>
<dbReference type="FunFam" id="1.10.287.80:FF:000001">
    <property type="entry name" value="ATP synthase gamma chain"/>
    <property type="match status" value="1"/>
</dbReference>
<proteinExistence type="inferred from homology"/>
<dbReference type="InterPro" id="IPR000131">
    <property type="entry name" value="ATP_synth_F1_gsu"/>
</dbReference>
<comment type="function">
    <text evidence="1 13">Produces ATP from ADP in the presence of a proton gradient across the membrane. The gamma chain is believed to be important in regulating ATPase activity and the flow of protons through the CF(0) complex.</text>
</comment>
<dbReference type="GO" id="GO:0005886">
    <property type="term" value="C:plasma membrane"/>
    <property type="evidence" value="ECO:0007669"/>
    <property type="project" value="UniProtKB-SubCell"/>
</dbReference>
<dbReference type="EMBL" id="WTYA01000005">
    <property type="protein sequence ID" value="MXP28756.1"/>
    <property type="molecule type" value="Genomic_DNA"/>
</dbReference>